<comment type="subcellular location">
    <subcellularLocation>
        <location evidence="8">Cytoplasm</location>
    </subcellularLocation>
</comment>
<dbReference type="AlphaFoldDB" id="A0A4P6Q292"/>
<comment type="similarity">
    <text evidence="1 8">Belongs to the class-I aminoacyl-tRNA synthetase family. Glutamate--tRNA ligase type 1 subfamily.</text>
</comment>
<dbReference type="PROSITE" id="PS00178">
    <property type="entry name" value="AA_TRNA_LIGASE_I"/>
    <property type="match status" value="1"/>
</dbReference>
<evidence type="ECO:0000256" key="8">
    <source>
        <dbReference type="HAMAP-Rule" id="MF_00022"/>
    </source>
</evidence>
<feature type="binding site" evidence="8">
    <location>
        <position position="124"/>
    </location>
    <ligand>
        <name>Zn(2+)</name>
        <dbReference type="ChEBI" id="CHEBI:29105"/>
    </ligand>
</feature>
<evidence type="ECO:0000256" key="5">
    <source>
        <dbReference type="ARBA" id="ARBA00022840"/>
    </source>
</evidence>
<dbReference type="Pfam" id="PF19269">
    <property type="entry name" value="Anticodon_2"/>
    <property type="match status" value="1"/>
</dbReference>
<evidence type="ECO:0000259" key="11">
    <source>
        <dbReference type="Pfam" id="PF19269"/>
    </source>
</evidence>
<evidence type="ECO:0000256" key="2">
    <source>
        <dbReference type="ARBA" id="ARBA00022490"/>
    </source>
</evidence>
<dbReference type="Proteomes" id="UP000292235">
    <property type="component" value="Chromosome"/>
</dbReference>
<feature type="region of interest" description="Disordered" evidence="9">
    <location>
        <begin position="491"/>
        <end position="517"/>
    </location>
</feature>
<dbReference type="EMBL" id="CP036455">
    <property type="protein sequence ID" value="QBI52979.1"/>
    <property type="molecule type" value="Genomic_DNA"/>
</dbReference>
<organism evidence="12 13">
    <name type="scientific">Streptomonospora litoralis</name>
    <dbReference type="NCBI Taxonomy" id="2498135"/>
    <lineage>
        <taxon>Bacteria</taxon>
        <taxon>Bacillati</taxon>
        <taxon>Actinomycetota</taxon>
        <taxon>Actinomycetes</taxon>
        <taxon>Streptosporangiales</taxon>
        <taxon>Nocardiopsidaceae</taxon>
        <taxon>Streptomonospora</taxon>
    </lineage>
</organism>
<dbReference type="GO" id="GO:0008270">
    <property type="term" value="F:zinc ion binding"/>
    <property type="evidence" value="ECO:0007669"/>
    <property type="project" value="UniProtKB-UniRule"/>
</dbReference>
<dbReference type="Gene3D" id="3.40.50.620">
    <property type="entry name" value="HUPs"/>
    <property type="match status" value="1"/>
</dbReference>
<accession>A0A4P6Q292</accession>
<comment type="function">
    <text evidence="8">Catalyzes the attachment of glutamate to tRNA(Glu) in a two-step reaction: glutamate is first activated by ATP to form Glu-AMP and then transferred to the acceptor end of tRNA(Glu).</text>
</comment>
<dbReference type="InterPro" id="IPR008925">
    <property type="entry name" value="aa_tRNA-synth_I_cd-bd_sf"/>
</dbReference>
<evidence type="ECO:0000259" key="10">
    <source>
        <dbReference type="Pfam" id="PF00749"/>
    </source>
</evidence>
<feature type="short sequence motif" description="'KMSKS' region" evidence="8">
    <location>
        <begin position="256"/>
        <end position="260"/>
    </location>
</feature>
<feature type="domain" description="Aminoacyl-tRNA synthetase class I anticodon-binding" evidence="11">
    <location>
        <begin position="339"/>
        <end position="486"/>
    </location>
</feature>
<dbReference type="Pfam" id="PF00749">
    <property type="entry name" value="tRNA-synt_1c"/>
    <property type="match status" value="1"/>
</dbReference>
<evidence type="ECO:0000256" key="4">
    <source>
        <dbReference type="ARBA" id="ARBA00022741"/>
    </source>
</evidence>
<dbReference type="GO" id="GO:0004818">
    <property type="term" value="F:glutamate-tRNA ligase activity"/>
    <property type="evidence" value="ECO:0007669"/>
    <property type="project" value="UniProtKB-UniRule"/>
</dbReference>
<dbReference type="InterPro" id="IPR033910">
    <property type="entry name" value="GluRS_core"/>
</dbReference>
<dbReference type="GO" id="GO:0006424">
    <property type="term" value="P:glutamyl-tRNA aminoacylation"/>
    <property type="evidence" value="ECO:0007669"/>
    <property type="project" value="UniProtKB-UniRule"/>
</dbReference>
<dbReference type="InterPro" id="IPR020751">
    <property type="entry name" value="aa-tRNA-synth_I_codon-bd_sub2"/>
</dbReference>
<dbReference type="InterPro" id="IPR020752">
    <property type="entry name" value="Glu-tRNA-synth_I_codon-bd_sub1"/>
</dbReference>
<evidence type="ECO:0000256" key="7">
    <source>
        <dbReference type="ARBA" id="ARBA00023146"/>
    </source>
</evidence>
<keyword evidence="3 8" id="KW-0436">Ligase</keyword>
<dbReference type="InterPro" id="IPR020058">
    <property type="entry name" value="Glu/Gln-tRNA-synth_Ib_cat-dom"/>
</dbReference>
<dbReference type="KEGG" id="strr:EKD16_05880"/>
<sequence>MEPSDAAPPACAADRLATVTDKPIRVRFAPSPTGMFHVGGARSALFNWALARQQDEGRFVLRIEDTDAARNKPEWTEGIVQALAWLGISESDPHFEGPHFQSSYAEKHRETAERLYSQGRAYYCDCTREQVQERRDNPNLGYDGFCRDRGLEPGPGRALRFQVPDGGPTVVDDAIRGRVEFEHTSIEDFVIARADGSPLFVLANVVDDVEMGVNQVIRGEEHLSNTPKQQLLWEALGHTAPGWAHLPVIVNEKRQKLSKRRDKVALESFQEEGYLPEAMVNYLMLLGWAPGDDREIMPWAEMEPLFRISDVNSSSAFFDEKKLRAFNGEYIRALDVEDFVQRCRPWLDPEVAPWPEEGFDEDAFRAIAPLAQSRVAVLSEIVPNVDFLFLDQPVDDPKSWSKAMKPDTAAPMLAAARERLADPALAWEPEALRAELEAAGGELGLKLGKAQAPVRVAVTGRTVGLPLFESLEVLGRERTLLRIDAARERLREEQEGVAPAGADAVPDSGPEGSATAE</sequence>
<feature type="binding site" evidence="8">
    <location>
        <position position="146"/>
    </location>
    <ligand>
        <name>Zn(2+)</name>
        <dbReference type="ChEBI" id="CHEBI:29105"/>
    </ligand>
</feature>
<keyword evidence="2 8" id="KW-0963">Cytoplasm</keyword>
<dbReference type="InterPro" id="IPR004527">
    <property type="entry name" value="Glu-tRNA-ligase_bac/mito"/>
</dbReference>
<dbReference type="Gene3D" id="1.10.8.70">
    <property type="entry name" value="Glutamate-tRNA synthetase, class I, anticodon-binding domain 1"/>
    <property type="match status" value="1"/>
</dbReference>
<keyword evidence="5 8" id="KW-0067">ATP-binding</keyword>
<dbReference type="SUPFAM" id="SSF48163">
    <property type="entry name" value="An anticodon-binding domain of class I aminoacyl-tRNA synthetases"/>
    <property type="match status" value="1"/>
</dbReference>
<feature type="domain" description="Glutamyl/glutaminyl-tRNA synthetase class Ib catalytic" evidence="10">
    <location>
        <begin position="24"/>
        <end position="324"/>
    </location>
</feature>
<evidence type="ECO:0000313" key="13">
    <source>
        <dbReference type="Proteomes" id="UP000292235"/>
    </source>
</evidence>
<reference evidence="12 13" key="1">
    <citation type="submission" date="2019-02" db="EMBL/GenBank/DDBJ databases">
        <authorList>
            <person name="Khodamoradi S."/>
            <person name="Hahnke R.L."/>
            <person name="Kaempfer P."/>
            <person name="Schumann P."/>
            <person name="Rohde M."/>
            <person name="Steinert M."/>
            <person name="Luzhetskyy A."/>
            <person name="Wink J."/>
            <person name="Ruckert C."/>
        </authorList>
    </citation>
    <scope>NUCLEOTIDE SEQUENCE [LARGE SCALE GENOMIC DNA]</scope>
    <source>
        <strain evidence="12 13">M2</strain>
    </source>
</reference>
<name>A0A4P6Q292_9ACTN</name>
<dbReference type="InterPro" id="IPR049940">
    <property type="entry name" value="GluQ/Sye"/>
</dbReference>
<dbReference type="PANTHER" id="PTHR43311">
    <property type="entry name" value="GLUTAMATE--TRNA LIGASE"/>
    <property type="match status" value="1"/>
</dbReference>
<keyword evidence="8" id="KW-0862">Zinc</keyword>
<feature type="binding site" evidence="8">
    <location>
        <position position="259"/>
    </location>
    <ligand>
        <name>ATP</name>
        <dbReference type="ChEBI" id="CHEBI:30616"/>
    </ligand>
</feature>
<dbReference type="InterPro" id="IPR014729">
    <property type="entry name" value="Rossmann-like_a/b/a_fold"/>
</dbReference>
<dbReference type="GO" id="GO:0005829">
    <property type="term" value="C:cytosol"/>
    <property type="evidence" value="ECO:0007669"/>
    <property type="project" value="TreeGrafter"/>
</dbReference>
<proteinExistence type="inferred from homology"/>
<dbReference type="CDD" id="cd00808">
    <property type="entry name" value="GluRS_core"/>
    <property type="match status" value="1"/>
</dbReference>
<dbReference type="Gene3D" id="1.10.10.350">
    <property type="match status" value="1"/>
</dbReference>
<keyword evidence="13" id="KW-1185">Reference proteome</keyword>
<feature type="binding site" evidence="8">
    <location>
        <position position="148"/>
    </location>
    <ligand>
        <name>Zn(2+)</name>
        <dbReference type="ChEBI" id="CHEBI:29105"/>
    </ligand>
</feature>
<evidence type="ECO:0000256" key="1">
    <source>
        <dbReference type="ARBA" id="ARBA00007894"/>
    </source>
</evidence>
<dbReference type="GO" id="GO:0000049">
    <property type="term" value="F:tRNA binding"/>
    <property type="evidence" value="ECO:0007669"/>
    <property type="project" value="InterPro"/>
</dbReference>
<comment type="subunit">
    <text evidence="8">Monomer.</text>
</comment>
<dbReference type="InterPro" id="IPR000924">
    <property type="entry name" value="Glu/Gln-tRNA-synth"/>
</dbReference>
<evidence type="ECO:0000256" key="9">
    <source>
        <dbReference type="SAM" id="MobiDB-lite"/>
    </source>
</evidence>
<evidence type="ECO:0000256" key="3">
    <source>
        <dbReference type="ARBA" id="ARBA00022598"/>
    </source>
</evidence>
<evidence type="ECO:0000256" key="6">
    <source>
        <dbReference type="ARBA" id="ARBA00022917"/>
    </source>
</evidence>
<keyword evidence="6 8" id="KW-0648">Protein biosynthesis</keyword>
<keyword evidence="8" id="KW-0479">Metal-binding</keyword>
<feature type="short sequence motif" description="'HIGH' region" evidence="8">
    <location>
        <begin position="30"/>
        <end position="40"/>
    </location>
</feature>
<gene>
    <name evidence="8 12" type="primary">gltX</name>
    <name evidence="12" type="ORF">EKD16_05880</name>
</gene>
<dbReference type="PRINTS" id="PR00987">
    <property type="entry name" value="TRNASYNTHGLU"/>
</dbReference>
<dbReference type="SUPFAM" id="SSF52374">
    <property type="entry name" value="Nucleotidylyl transferase"/>
    <property type="match status" value="1"/>
</dbReference>
<protein>
    <recommendedName>
        <fullName evidence="8">Glutamate--tRNA ligase</fullName>
        <ecNumber evidence="8">6.1.1.17</ecNumber>
    </recommendedName>
    <alternativeName>
        <fullName evidence="8">Glutamyl-tRNA synthetase</fullName>
        <shortName evidence="8">GluRS</shortName>
    </alternativeName>
</protein>
<keyword evidence="4 8" id="KW-0547">Nucleotide-binding</keyword>
<feature type="binding site" evidence="8">
    <location>
        <position position="126"/>
    </location>
    <ligand>
        <name>Zn(2+)</name>
        <dbReference type="ChEBI" id="CHEBI:29105"/>
    </ligand>
</feature>
<dbReference type="InterPro" id="IPR045462">
    <property type="entry name" value="aa-tRNA-synth_I_cd-bd"/>
</dbReference>
<comment type="cofactor">
    <cofactor evidence="8">
        <name>Zn(2+)</name>
        <dbReference type="ChEBI" id="CHEBI:29105"/>
    </cofactor>
    <text evidence="8">Binds 1 zinc ion per subunit.</text>
</comment>
<dbReference type="PANTHER" id="PTHR43311:SF2">
    <property type="entry name" value="GLUTAMATE--TRNA LIGASE, MITOCHONDRIAL-RELATED"/>
    <property type="match status" value="1"/>
</dbReference>
<dbReference type="EC" id="6.1.1.17" evidence="8"/>
<dbReference type="GO" id="GO:0005524">
    <property type="term" value="F:ATP binding"/>
    <property type="evidence" value="ECO:0007669"/>
    <property type="project" value="UniProtKB-UniRule"/>
</dbReference>
<keyword evidence="7 8" id="KW-0030">Aminoacyl-tRNA synthetase</keyword>
<dbReference type="NCBIfam" id="TIGR00464">
    <property type="entry name" value="gltX_bact"/>
    <property type="match status" value="1"/>
</dbReference>
<evidence type="ECO:0000313" key="12">
    <source>
        <dbReference type="EMBL" id="QBI52979.1"/>
    </source>
</evidence>
<dbReference type="HAMAP" id="MF_00022">
    <property type="entry name" value="Glu_tRNA_synth_type1"/>
    <property type="match status" value="1"/>
</dbReference>
<comment type="catalytic activity">
    <reaction evidence="8">
        <text>tRNA(Glu) + L-glutamate + ATP = L-glutamyl-tRNA(Glu) + AMP + diphosphate</text>
        <dbReference type="Rhea" id="RHEA:23540"/>
        <dbReference type="Rhea" id="RHEA-COMP:9663"/>
        <dbReference type="Rhea" id="RHEA-COMP:9680"/>
        <dbReference type="ChEBI" id="CHEBI:29985"/>
        <dbReference type="ChEBI" id="CHEBI:30616"/>
        <dbReference type="ChEBI" id="CHEBI:33019"/>
        <dbReference type="ChEBI" id="CHEBI:78442"/>
        <dbReference type="ChEBI" id="CHEBI:78520"/>
        <dbReference type="ChEBI" id="CHEBI:456215"/>
        <dbReference type="EC" id="6.1.1.17"/>
    </reaction>
</comment>
<dbReference type="InterPro" id="IPR001412">
    <property type="entry name" value="aa-tRNA-synth_I_CS"/>
</dbReference>